<dbReference type="eggNOG" id="COG0346">
    <property type="taxonomic scope" value="Bacteria"/>
</dbReference>
<evidence type="ECO:0000259" key="1">
    <source>
        <dbReference type="PROSITE" id="PS51819"/>
    </source>
</evidence>
<dbReference type="PANTHER" id="PTHR36503">
    <property type="entry name" value="BLR2520 PROTEIN"/>
    <property type="match status" value="1"/>
</dbReference>
<dbReference type="InterPro" id="IPR037523">
    <property type="entry name" value="VOC_core"/>
</dbReference>
<dbReference type="Proteomes" id="UP000183015">
    <property type="component" value="Unassembled WGS sequence"/>
</dbReference>
<dbReference type="InterPro" id="IPR029068">
    <property type="entry name" value="Glyas_Bleomycin-R_OHBP_Dase"/>
</dbReference>
<accession>A0A1H7U3K1</accession>
<dbReference type="SUPFAM" id="SSF54593">
    <property type="entry name" value="Glyoxalase/Bleomycin resistance protein/Dihydroxybiphenyl dioxygenase"/>
    <property type="match status" value="1"/>
</dbReference>
<dbReference type="RefSeq" id="WP_042455460.1">
    <property type="nucleotide sequence ID" value="NZ_BBPN01000037.1"/>
</dbReference>
<gene>
    <name evidence="2" type="ORF">SAMN05414137_11557</name>
</gene>
<dbReference type="Gene3D" id="3.10.180.10">
    <property type="entry name" value="2,3-Dihydroxybiphenyl 1,2-Dioxygenase, domain 1"/>
    <property type="match status" value="1"/>
</dbReference>
<dbReference type="PANTHER" id="PTHR36503:SF1">
    <property type="entry name" value="BLR2520 PROTEIN"/>
    <property type="match status" value="1"/>
</dbReference>
<dbReference type="Pfam" id="PF00903">
    <property type="entry name" value="Glyoxalase"/>
    <property type="match status" value="1"/>
</dbReference>
<dbReference type="AlphaFoldDB" id="A0A1H7U3K1"/>
<name>A0A1H7U3K1_STRJI</name>
<organism evidence="2 3">
    <name type="scientific">Streptacidiphilus jiangxiensis</name>
    <dbReference type="NCBI Taxonomy" id="235985"/>
    <lineage>
        <taxon>Bacteria</taxon>
        <taxon>Bacillati</taxon>
        <taxon>Actinomycetota</taxon>
        <taxon>Actinomycetes</taxon>
        <taxon>Kitasatosporales</taxon>
        <taxon>Streptomycetaceae</taxon>
        <taxon>Streptacidiphilus</taxon>
    </lineage>
</organism>
<dbReference type="InterPro" id="IPR004360">
    <property type="entry name" value="Glyas_Fos-R_dOase_dom"/>
</dbReference>
<sequence>MTLPAAISVVTLGVTDLDRSIAFYQALGWPLSSTSQPGTIAWFRTAGSTLGLFPTEALAADAGVPEGGEPVFREVTLAVNLGSREEVDAAMAVALGAGADLVKAPVPAEWGGYSGYFADPDGHLWELVHAPGFTLTGDGRVEMPA</sequence>
<keyword evidence="3" id="KW-1185">Reference proteome</keyword>
<dbReference type="STRING" id="235985.SAMN05414137_11557"/>
<feature type="domain" description="VOC" evidence="1">
    <location>
        <begin position="6"/>
        <end position="130"/>
    </location>
</feature>
<reference evidence="3" key="1">
    <citation type="submission" date="2016-10" db="EMBL/GenBank/DDBJ databases">
        <authorList>
            <person name="Varghese N."/>
        </authorList>
    </citation>
    <scope>NUCLEOTIDE SEQUENCE [LARGE SCALE GENOMIC DNA]</scope>
    <source>
        <strain evidence="3">DSM 45096 / BCRC 16803 / CGMCC 4.1857 / CIP 109030 / JCM 12277 / KCTC 19219 / NBRC 100920 / 33214</strain>
    </source>
</reference>
<dbReference type="EMBL" id="FOAZ01000015">
    <property type="protein sequence ID" value="SEL91543.1"/>
    <property type="molecule type" value="Genomic_DNA"/>
</dbReference>
<proteinExistence type="predicted"/>
<evidence type="ECO:0000313" key="3">
    <source>
        <dbReference type="Proteomes" id="UP000183015"/>
    </source>
</evidence>
<protein>
    <recommendedName>
        <fullName evidence="1">VOC domain-containing protein</fullName>
    </recommendedName>
</protein>
<evidence type="ECO:0000313" key="2">
    <source>
        <dbReference type="EMBL" id="SEL91543.1"/>
    </source>
</evidence>
<dbReference type="OrthoDB" id="9798430at2"/>
<dbReference type="PROSITE" id="PS51819">
    <property type="entry name" value="VOC"/>
    <property type="match status" value="1"/>
</dbReference>